<evidence type="ECO:0000313" key="2">
    <source>
        <dbReference type="Proteomes" id="UP000269271"/>
    </source>
</evidence>
<comment type="caution">
    <text evidence="1">The sequence shown here is derived from an EMBL/GenBank/DDBJ whole genome shotgun (WGS) entry which is preliminary data.</text>
</comment>
<gene>
    <name evidence="1" type="ORF">DF037_28920</name>
</gene>
<protein>
    <submittedName>
        <fullName evidence="1">Uncharacterized protein</fullName>
    </submittedName>
</protein>
<reference evidence="1 2" key="1">
    <citation type="submission" date="2018-08" db="EMBL/GenBank/DDBJ databases">
        <title>Comparative analysis of Burkholderia isolates from Puerto Rico.</title>
        <authorList>
            <person name="Hall C."/>
            <person name="Sahl J."/>
            <person name="Wagner D."/>
        </authorList>
    </citation>
    <scope>NUCLEOTIDE SEQUENCE [LARGE SCALE GENOMIC DNA]</scope>
    <source>
        <strain evidence="1 2">Bp9001</strain>
    </source>
</reference>
<name>A0A3N8QEC6_9BURK</name>
<evidence type="ECO:0000313" key="1">
    <source>
        <dbReference type="EMBL" id="RQT22132.1"/>
    </source>
</evidence>
<proteinExistence type="predicted"/>
<dbReference type="AlphaFoldDB" id="A0A3N8QEC6"/>
<dbReference type="Proteomes" id="UP000269271">
    <property type="component" value="Unassembled WGS sequence"/>
</dbReference>
<dbReference type="EMBL" id="QTQX01000022">
    <property type="protein sequence ID" value="RQT22132.1"/>
    <property type="molecule type" value="Genomic_DNA"/>
</dbReference>
<accession>A0A3N8QEC6</accession>
<sequence>MLTSRAERELRDYLAMAVERHAAGEPSSEAIARGAALGVLSLWEGLVAELDARHDPTYLADRSRLSALIQPDAVSDDQP</sequence>
<organism evidence="1 2">
    <name type="scientific">Burkholderia contaminans</name>
    <dbReference type="NCBI Taxonomy" id="488447"/>
    <lineage>
        <taxon>Bacteria</taxon>
        <taxon>Pseudomonadati</taxon>
        <taxon>Pseudomonadota</taxon>
        <taxon>Betaproteobacteria</taxon>
        <taxon>Burkholderiales</taxon>
        <taxon>Burkholderiaceae</taxon>
        <taxon>Burkholderia</taxon>
        <taxon>Burkholderia cepacia complex</taxon>
    </lineage>
</organism>